<evidence type="ECO:0000259" key="10">
    <source>
        <dbReference type="PROSITE" id="PS50075"/>
    </source>
</evidence>
<dbReference type="Pfam" id="PF08659">
    <property type="entry name" value="KR"/>
    <property type="match status" value="1"/>
</dbReference>
<dbReference type="Gene3D" id="3.10.129.110">
    <property type="entry name" value="Polyketide synthase dehydratase"/>
    <property type="match status" value="1"/>
</dbReference>
<dbReference type="Pfam" id="PF16197">
    <property type="entry name" value="KAsynt_C_assoc"/>
    <property type="match status" value="1"/>
</dbReference>
<accession>C9ZED4</accession>
<dbReference type="SUPFAM" id="SSF50129">
    <property type="entry name" value="GroES-like"/>
    <property type="match status" value="1"/>
</dbReference>
<feature type="domain" description="PKS/mFAS DH" evidence="12">
    <location>
        <begin position="1470"/>
        <end position="1751"/>
    </location>
</feature>
<name>C9ZED4_STRSW</name>
<keyword evidence="6" id="KW-0511">Multifunctional enzyme</keyword>
<feature type="active site" description="Proton acceptor; for dehydratase activity" evidence="8">
    <location>
        <position position="1502"/>
    </location>
</feature>
<protein>
    <submittedName>
        <fullName evidence="13">Putative polyketide synthase</fullName>
    </submittedName>
</protein>
<dbReference type="PANTHER" id="PTHR43775:SF51">
    <property type="entry name" value="INACTIVE PHENOLPHTHIOCEROL SYNTHESIS POLYKETIDE SYNTHASE TYPE I PKS1-RELATED"/>
    <property type="match status" value="1"/>
</dbReference>
<feature type="domain" description="Ketosynthase family 3 (KS3)" evidence="11">
    <location>
        <begin position="572"/>
        <end position="998"/>
    </location>
</feature>
<dbReference type="Gene3D" id="1.10.1200.10">
    <property type="entry name" value="ACP-like"/>
    <property type="match status" value="2"/>
</dbReference>
<dbReference type="Gene3D" id="3.90.180.10">
    <property type="entry name" value="Medium-chain alcohol dehydrogenases, catalytic domain"/>
    <property type="match status" value="1"/>
</dbReference>
<feature type="region of interest" description="N-terminal hotdog fold" evidence="8">
    <location>
        <begin position="1470"/>
        <end position="1596"/>
    </location>
</feature>
<dbReference type="InterPro" id="IPR042104">
    <property type="entry name" value="PKS_dehydratase_sf"/>
</dbReference>
<gene>
    <name evidence="13" type="ordered locus">SCAB_79651</name>
</gene>
<feature type="compositionally biased region" description="Low complexity" evidence="9">
    <location>
        <begin position="425"/>
        <end position="444"/>
    </location>
</feature>
<comment type="pathway">
    <text evidence="1">Antibiotic biosynthesis.</text>
</comment>
<dbReference type="Pfam" id="PF00698">
    <property type="entry name" value="Acyl_transf_1"/>
    <property type="match status" value="2"/>
</dbReference>
<dbReference type="SUPFAM" id="SSF53901">
    <property type="entry name" value="Thiolase-like"/>
    <property type="match status" value="1"/>
</dbReference>
<dbReference type="SMART" id="SM00827">
    <property type="entry name" value="PKS_AT"/>
    <property type="match status" value="2"/>
</dbReference>
<dbReference type="InterPro" id="IPR014030">
    <property type="entry name" value="Ketoacyl_synth_N"/>
</dbReference>
<dbReference type="SMART" id="SM00829">
    <property type="entry name" value="PKS_ER"/>
    <property type="match status" value="1"/>
</dbReference>
<keyword evidence="5" id="KW-0045">Antibiotic biosynthesis</keyword>
<dbReference type="CDD" id="cd00833">
    <property type="entry name" value="PKS"/>
    <property type="match status" value="1"/>
</dbReference>
<dbReference type="InterPro" id="IPR006162">
    <property type="entry name" value="Ppantetheine_attach_site"/>
</dbReference>
<dbReference type="CDD" id="cd08956">
    <property type="entry name" value="KR_3_FAS_SDR_x"/>
    <property type="match status" value="1"/>
</dbReference>
<dbReference type="GO" id="GO:0033068">
    <property type="term" value="P:macrolide biosynthetic process"/>
    <property type="evidence" value="ECO:0007669"/>
    <property type="project" value="UniProtKB-ARBA"/>
</dbReference>
<dbReference type="Pfam" id="PF02801">
    <property type="entry name" value="Ketoacyl-synt_C"/>
    <property type="match status" value="1"/>
</dbReference>
<dbReference type="SMART" id="SM01294">
    <property type="entry name" value="PKS_PP_betabranch"/>
    <property type="match status" value="1"/>
</dbReference>
<dbReference type="EMBL" id="FN554889">
    <property type="protein sequence ID" value="CBG74925.1"/>
    <property type="molecule type" value="Genomic_DNA"/>
</dbReference>
<evidence type="ECO:0000256" key="5">
    <source>
        <dbReference type="ARBA" id="ARBA00023194"/>
    </source>
</evidence>
<dbReference type="CDD" id="cd05195">
    <property type="entry name" value="enoyl_red"/>
    <property type="match status" value="1"/>
</dbReference>
<evidence type="ECO:0000256" key="6">
    <source>
        <dbReference type="ARBA" id="ARBA00023268"/>
    </source>
</evidence>
<evidence type="ECO:0000256" key="1">
    <source>
        <dbReference type="ARBA" id="ARBA00004792"/>
    </source>
</evidence>
<evidence type="ECO:0000256" key="2">
    <source>
        <dbReference type="ARBA" id="ARBA00022450"/>
    </source>
</evidence>
<dbReference type="PROSITE" id="PS01162">
    <property type="entry name" value="QOR_ZETA_CRYSTAL"/>
    <property type="match status" value="1"/>
</dbReference>
<dbReference type="PROSITE" id="PS00606">
    <property type="entry name" value="KS3_1"/>
    <property type="match status" value="1"/>
</dbReference>
<dbReference type="SUPFAM" id="SSF55048">
    <property type="entry name" value="Probable ACP-binding domain of malonyl-CoA ACP transacylase"/>
    <property type="match status" value="2"/>
</dbReference>
<dbReference type="InterPro" id="IPR020841">
    <property type="entry name" value="PKS_Beta-ketoAc_synthase_dom"/>
</dbReference>
<dbReference type="PANTHER" id="PTHR43775">
    <property type="entry name" value="FATTY ACID SYNTHASE"/>
    <property type="match status" value="1"/>
</dbReference>
<feature type="active site" description="Proton donor; for dehydratase activity" evidence="8">
    <location>
        <position position="1669"/>
    </location>
</feature>
<feature type="domain" description="Carrier" evidence="10">
    <location>
        <begin position="2561"/>
        <end position="2636"/>
    </location>
</feature>
<dbReference type="InterPro" id="IPR001227">
    <property type="entry name" value="Ac_transferase_dom_sf"/>
</dbReference>
<dbReference type="GO" id="GO:0008270">
    <property type="term" value="F:zinc ion binding"/>
    <property type="evidence" value="ECO:0007669"/>
    <property type="project" value="InterPro"/>
</dbReference>
<dbReference type="GO" id="GO:0006633">
    <property type="term" value="P:fatty acid biosynthetic process"/>
    <property type="evidence" value="ECO:0007669"/>
    <property type="project" value="InterPro"/>
</dbReference>
<dbReference type="InterPro" id="IPR020807">
    <property type="entry name" value="PKS_DH"/>
</dbReference>
<dbReference type="InterPro" id="IPR009081">
    <property type="entry name" value="PP-bd_ACP"/>
</dbReference>
<dbReference type="Pfam" id="PF14765">
    <property type="entry name" value="PS-DH"/>
    <property type="match status" value="1"/>
</dbReference>
<evidence type="ECO:0000256" key="7">
    <source>
        <dbReference type="ARBA" id="ARBA00023315"/>
    </source>
</evidence>
<evidence type="ECO:0000256" key="9">
    <source>
        <dbReference type="SAM" id="MobiDB-lite"/>
    </source>
</evidence>
<dbReference type="InterPro" id="IPR049900">
    <property type="entry name" value="PKS_mFAS_DH"/>
</dbReference>
<dbReference type="GO" id="GO:0004315">
    <property type="term" value="F:3-oxoacyl-[acyl-carrier-protein] synthase activity"/>
    <property type="evidence" value="ECO:0007669"/>
    <property type="project" value="InterPro"/>
</dbReference>
<dbReference type="InterPro" id="IPR014031">
    <property type="entry name" value="Ketoacyl_synth_C"/>
</dbReference>
<dbReference type="InterPro" id="IPR057326">
    <property type="entry name" value="KR_dom"/>
</dbReference>
<feature type="region of interest" description="C-terminal hotdog fold" evidence="8">
    <location>
        <begin position="1610"/>
        <end position="1751"/>
    </location>
</feature>
<keyword evidence="7" id="KW-0012">Acyltransferase</keyword>
<dbReference type="SMART" id="SM00822">
    <property type="entry name" value="PKS_KR"/>
    <property type="match status" value="1"/>
</dbReference>
<dbReference type="PROSITE" id="PS52004">
    <property type="entry name" value="KS3_2"/>
    <property type="match status" value="1"/>
</dbReference>
<evidence type="ECO:0000313" key="14">
    <source>
        <dbReference type="Proteomes" id="UP000001444"/>
    </source>
</evidence>
<keyword evidence="3" id="KW-0597">Phosphoprotein</keyword>
<dbReference type="RefSeq" id="WP_013005375.1">
    <property type="nucleotide sequence ID" value="NC_013929.1"/>
</dbReference>
<keyword evidence="2" id="KW-0596">Phosphopantetheine</keyword>
<dbReference type="SUPFAM" id="SSF52151">
    <property type="entry name" value="FabD/lysophospholipase-like"/>
    <property type="match status" value="2"/>
</dbReference>
<dbReference type="GeneID" id="24312189"/>
<organism evidence="13 14">
    <name type="scientific">Streptomyces scabiei (strain 87.22)</name>
    <dbReference type="NCBI Taxonomy" id="680198"/>
    <lineage>
        <taxon>Bacteria</taxon>
        <taxon>Bacillati</taxon>
        <taxon>Actinomycetota</taxon>
        <taxon>Actinomycetes</taxon>
        <taxon>Kitasatosporales</taxon>
        <taxon>Streptomycetaceae</taxon>
        <taxon>Streptomyces</taxon>
    </lineage>
</organism>
<evidence type="ECO:0000259" key="11">
    <source>
        <dbReference type="PROSITE" id="PS52004"/>
    </source>
</evidence>
<dbReference type="InterPro" id="IPR049552">
    <property type="entry name" value="PKS_DH_N"/>
</dbReference>
<evidence type="ECO:0000256" key="8">
    <source>
        <dbReference type="PROSITE-ProRule" id="PRU01363"/>
    </source>
</evidence>
<dbReference type="InterPro" id="IPR011032">
    <property type="entry name" value="GroES-like_sf"/>
</dbReference>
<dbReference type="Gene3D" id="3.40.50.11460">
    <property type="match status" value="1"/>
</dbReference>
<dbReference type="InterPro" id="IPR049551">
    <property type="entry name" value="PKS_DH_C"/>
</dbReference>
<dbReference type="Pfam" id="PF00109">
    <property type="entry name" value="ketoacyl-synt"/>
    <property type="match status" value="1"/>
</dbReference>
<evidence type="ECO:0000256" key="3">
    <source>
        <dbReference type="ARBA" id="ARBA00022553"/>
    </source>
</evidence>
<dbReference type="SUPFAM" id="SSF47336">
    <property type="entry name" value="ACP-like"/>
    <property type="match status" value="2"/>
</dbReference>
<dbReference type="eggNOG" id="COG0604">
    <property type="taxonomic scope" value="Bacteria"/>
</dbReference>
<dbReference type="SMART" id="SM00825">
    <property type="entry name" value="PKS_KS"/>
    <property type="match status" value="1"/>
</dbReference>
<dbReference type="PROSITE" id="PS00012">
    <property type="entry name" value="PHOSPHOPANTETHEINE"/>
    <property type="match status" value="1"/>
</dbReference>
<dbReference type="InterPro" id="IPR002364">
    <property type="entry name" value="Quin_OxRdtase/zeta-crystal_CS"/>
</dbReference>
<dbReference type="SMART" id="SM00823">
    <property type="entry name" value="PKS_PP"/>
    <property type="match status" value="2"/>
</dbReference>
<dbReference type="FunFam" id="3.40.366.10:FF:000002">
    <property type="entry name" value="Probable polyketide synthase 2"/>
    <property type="match status" value="1"/>
</dbReference>
<dbReference type="GO" id="GO:0004312">
    <property type="term" value="F:fatty acid synthase activity"/>
    <property type="evidence" value="ECO:0007669"/>
    <property type="project" value="TreeGrafter"/>
</dbReference>
<dbReference type="eggNOG" id="COG3321">
    <property type="taxonomic scope" value="Bacteria"/>
</dbReference>
<keyword evidence="14" id="KW-1185">Reference proteome</keyword>
<dbReference type="PROSITE" id="PS52019">
    <property type="entry name" value="PKS_MFAS_DH"/>
    <property type="match status" value="1"/>
</dbReference>
<dbReference type="Gene3D" id="3.40.47.10">
    <property type="match status" value="1"/>
</dbReference>
<dbReference type="InterPro" id="IPR018201">
    <property type="entry name" value="Ketoacyl_synth_AS"/>
</dbReference>
<dbReference type="InterPro" id="IPR016039">
    <property type="entry name" value="Thiolase-like"/>
</dbReference>
<dbReference type="Gene3D" id="3.40.366.10">
    <property type="entry name" value="Malonyl-Coenzyme A Acyl Carrier Protein, domain 2"/>
    <property type="match status" value="2"/>
</dbReference>
<dbReference type="Pfam" id="PF13602">
    <property type="entry name" value="ADH_zinc_N_2"/>
    <property type="match status" value="1"/>
</dbReference>
<dbReference type="InterPro" id="IPR016036">
    <property type="entry name" value="Malonyl_transacylase_ACP-bd"/>
</dbReference>
<dbReference type="GO" id="GO:0031177">
    <property type="term" value="F:phosphopantetheine binding"/>
    <property type="evidence" value="ECO:0007669"/>
    <property type="project" value="InterPro"/>
</dbReference>
<dbReference type="InterPro" id="IPR055123">
    <property type="entry name" value="SpnB-like_Rossmann"/>
</dbReference>
<dbReference type="Proteomes" id="UP000001444">
    <property type="component" value="Chromosome"/>
</dbReference>
<dbReference type="Pfam" id="PF00550">
    <property type="entry name" value="PP-binding"/>
    <property type="match status" value="2"/>
</dbReference>
<dbReference type="InterPro" id="IPR014043">
    <property type="entry name" value="Acyl_transferase_dom"/>
</dbReference>
<evidence type="ECO:0000256" key="4">
    <source>
        <dbReference type="ARBA" id="ARBA00022679"/>
    </source>
</evidence>
<dbReference type="STRING" id="680198.SCAB_79651"/>
<proteinExistence type="predicted"/>
<dbReference type="KEGG" id="scb:SCAB_79651"/>
<dbReference type="Gene3D" id="3.30.70.3290">
    <property type="match status" value="2"/>
</dbReference>
<dbReference type="InterPro" id="IPR020843">
    <property type="entry name" value="ER"/>
</dbReference>
<dbReference type="PROSITE" id="PS50075">
    <property type="entry name" value="CARRIER"/>
    <property type="match status" value="2"/>
</dbReference>
<sequence>MEHPTPPLLVSGDSPDALAAAADRLREEAASAPEETLRDLRHRSLTTVHAHRRGAVLATDRDGLLRGLTALAQGRPGRDVLTGTADVAREPVLVFPGQGASWPGMAAELRASSPGFQERVEFYGRTLSAHLDGWDPADALAGEAELTRLGTVQPVQFALSSALADTWRAHGLKETAVVGHSVGEIAAAHACGAVAVEDAARLLAQYGSALTRIEGRGAMASVAASVDRVEPLLGTWGGRLDIAAVNSARNVTVSGDPDAVDELLAQLTGEGLWAWKVPGIEVAGHSRQTEILRELMLGQAPPAAPGPLRAAFYSTATGSRLAAADLTAAHWYRSMRGTVLFEQAVRALVAAGHRLFIEVSAHPTLTTVIGETLRSEGVTGVVIPTLDHRRSDRESLLRALTHAYVNGVPVDWGTAYEELLTPAAGSAPGSAPAPVATPAPVVRPQEPEVPPLAAEFRDTAELRDASPAEQRAILVELIARETDRARGQAESAESVASSGSFDTLTFLESGLTSLTVVELAGALSAATGLDLPATLVYDHSTPLALADRLRHELGLTTPDEAPARPVRRTATDEPIAIVGIGCRFPGGVTSAESLWDLVLGGRDGIGEHPGDRGWDTDHLYDPNPGELGKISSRYGGFLYDAADFDAGFFGLSPREATAMEPQQRLLLEVSWEAVEHAGIVPESLRGTRTGVFAGVISQEYGPRLHQAGEEVAGHAFLGTALCVASGRISYLLGLEGPAITLDTACSSSLVAIHQACQALRAHDCDLALAGGATVMSGPGVLVDFSRQRVLAPDGRCKAFSASADGIGLAEGVGMVLLERLSDARANGHPVLAVIRGSAVNQDGASNGLSAPSGSAQQQVVRHALVNAGLGPHDIDAIEAHGTGTPLGDPIEAHALLATYGQRPAEQPVWLGSVKSNLGHTQAAAGVAGLIKMVMALRHGLLPRSLHIDAPSPHVNWSAGAIRLLSEEQRWPDIDGRPRRAAVSSFGVSGTNSHLILEQSPLPAVPAPAVADGTPTEVLWPVSAKSGTALRAQAARLREHAAVHPHLDPVDVAHTLGTARSAFAHRAVVRGRTRDELLDGLRALQRQEDHPGLTQAAVPVSGPGKLVFVFPGQGSQWPGMGMELYDAHPAYRRALDAADEALRPHTGWSVVDVLRGAPGAPALDGVDVVHPALFAVMTSLARLWQSQGLVPGAVVGHSQGEIAAAHIAGALTLADAAKLVALRAQSLAVLSGTGAMATLGLPADRAQALVDEYAGDIGVAAVNSPASTVVAGVGTAVAELLRRCDTEGIRARRIDVEVAGHSPHIEPLHDDILERLADITPHPTSIAFHSTVDGRLQDGPLDGRTLTAAYWWDNLRNTVRLTDTVRSLADQGYRTFLECSPHPVLVPAVEETATAAGLVVGTLHRTQSQTGSLASAAARLHTHGHDLDFSALYAGARRVDLPTYAFEHRRHWLAQAPSAEAVTAGQRTTGHPLLGAMVDLPDDEGLLLTGRVGLDTHPWLADHAATGVALVPGTAYLDMVLHAADLAGCPHIAELTLHAPMVLPDEEALDLHLRVGPPDDHGHRPVTLHARVHTADTDPPAWTLHATARLTPQPAADPAPAGPAVWPPADARPVDLAGLRTGLAEAGYDYGPAFTGLRSVWHRDEHFYAEAELPDGLAPTGHVIHPALLDTALHPIALPDTAGERTDGRDGPRLPFTFSGITRTGTPARHLRVHLQVTKPDTVRVLATDGTGAPVLTIDALTLRATTGDHLRRQTATGPEHDLLHLKWSALPGARTGAPDSTGWALLDTDALLTEALDTVPRHAGLAALTATVDGGAAPPELVVWSPPARDQADAEGARTQCEHVLRFLQEWLADDRLTRTVLAVVTRHAVVTGPHDPPGLADGPVWGLLHTAQNENPGRIVLVDTDRHPDSTAALAAVLAAGHPQSALRAGKPYVPRLARTSTAELLTPPAETPAWRLESTGAGGLDRLALLPAPDATAPLRPGEVRVEVRAAAMNFVDTAAALGLIPARSLGAEAAGVVTETGPGVRRFAVGDRVTGLIDKAFGPVAVADQRLLTHVPDAWSFAQAAGVPVAFATAYHGLVDLADVRPGETVLIHAAAGGVGQAAVQLVRHLGATPLVTAHPDKWETLRALDCPDQHIASSRDLAFAERFREATGGRGVDVVLNCLAGSFVDASLDLLAPGGRFVELGKTDIRDTGHLATTHPHLTYQAFDLHPSAGPDRLSDMLAELLDLFRTRALTPLPVTAYGIRQAADAFRLMQNARHTGKLVLTFPRPPDPDGTVLITGGTGTLGTLLARHLVATHGVRHLLLASRRGPQADGADRLRADLEGAGAHVTITACDVADPHALRQLLDSVPAEHPLTGVFHTAGTLADATIANLTPDQFATAFAPKADAARQLHELTRHLDLAAFVLYSSTAATFGNPGQGNYVAANAFLDALAHHRRRQGLSATSMAWGWWQPVTGLSGTLTDSDNARIAGTGLAPITAEYGHALLDTALELPYPVLTASPLNQRTLRANSELGTLHPLLERLTAATAARRTSGAADSVPDLRQELDALAPEARLRRLRTLITAHAGAVLGLDASSPLPADQPFKASGFDSLTALELRNRLTRATALQLPATLTYDHPTPDDLAAHLVGELFTDDGGDIVDGDGDDRTATDPDAAIQRALASIPVARLRDLGLLETLLQLADDGTTAARHPGDEDIRSASADELVALALSMEESG</sequence>
<dbReference type="FunFam" id="3.40.47.10:FF:000019">
    <property type="entry name" value="Polyketide synthase type I"/>
    <property type="match status" value="1"/>
</dbReference>
<evidence type="ECO:0000259" key="12">
    <source>
        <dbReference type="PROSITE" id="PS52019"/>
    </source>
</evidence>
<dbReference type="Pfam" id="PF08240">
    <property type="entry name" value="ADH_N"/>
    <property type="match status" value="1"/>
</dbReference>
<reference evidence="13 14" key="1">
    <citation type="journal article" date="2010" name="Mol. Plant Microbe Interact.">
        <title>Streptomyces scabies 87-22 contains a coronafacic acid-like biosynthetic cluster that contributes to plant-microbe interactions.</title>
        <authorList>
            <person name="Bignell D.R."/>
            <person name="Seipke R.F."/>
            <person name="Huguet-Tapia J.C."/>
            <person name="Chambers A.H."/>
            <person name="Parry R.J."/>
            <person name="Loria R."/>
        </authorList>
    </citation>
    <scope>NUCLEOTIDE SEQUENCE [LARGE SCALE GENOMIC DNA]</scope>
    <source>
        <strain evidence="13 14">87.22</strain>
    </source>
</reference>
<dbReference type="SMART" id="SM00826">
    <property type="entry name" value="PKS_DH"/>
    <property type="match status" value="1"/>
</dbReference>
<dbReference type="InterPro" id="IPR013968">
    <property type="entry name" value="PKS_KR"/>
</dbReference>
<dbReference type="HOGENOM" id="CLU_000022_35_8_11"/>
<dbReference type="FunFam" id="3.40.50.720:FF:000209">
    <property type="entry name" value="Polyketide synthase Pks12"/>
    <property type="match status" value="1"/>
</dbReference>
<dbReference type="InterPro" id="IPR036291">
    <property type="entry name" value="NAD(P)-bd_dom_sf"/>
</dbReference>
<dbReference type="InterPro" id="IPR050091">
    <property type="entry name" value="PKS_NRPS_Biosynth_Enz"/>
</dbReference>
<dbReference type="Pfam" id="PF21089">
    <property type="entry name" value="PKS_DH_N"/>
    <property type="match status" value="1"/>
</dbReference>
<dbReference type="InterPro" id="IPR013154">
    <property type="entry name" value="ADH-like_N"/>
</dbReference>
<dbReference type="InterPro" id="IPR016035">
    <property type="entry name" value="Acyl_Trfase/lysoPLipase"/>
</dbReference>
<evidence type="ECO:0000313" key="13">
    <source>
        <dbReference type="EMBL" id="CBG74925.1"/>
    </source>
</evidence>
<dbReference type="Gene3D" id="3.40.50.720">
    <property type="entry name" value="NAD(P)-binding Rossmann-like Domain"/>
    <property type="match status" value="1"/>
</dbReference>
<feature type="region of interest" description="Disordered" evidence="9">
    <location>
        <begin position="425"/>
        <end position="446"/>
    </location>
</feature>
<dbReference type="GO" id="GO:0016491">
    <property type="term" value="F:oxidoreductase activity"/>
    <property type="evidence" value="ECO:0007669"/>
    <property type="project" value="InterPro"/>
</dbReference>
<dbReference type="InterPro" id="IPR032821">
    <property type="entry name" value="PKS_assoc"/>
</dbReference>
<dbReference type="Pfam" id="PF22953">
    <property type="entry name" value="SpnB_Rossmann"/>
    <property type="match status" value="1"/>
</dbReference>
<dbReference type="SUPFAM" id="SSF51735">
    <property type="entry name" value="NAD(P)-binding Rossmann-fold domains"/>
    <property type="match status" value="3"/>
</dbReference>
<keyword evidence="4" id="KW-0808">Transferase</keyword>
<feature type="domain" description="Carrier" evidence="10">
    <location>
        <begin position="469"/>
        <end position="553"/>
    </location>
</feature>
<dbReference type="InterPro" id="IPR020806">
    <property type="entry name" value="PKS_PP-bd"/>
</dbReference>
<dbReference type="InterPro" id="IPR036736">
    <property type="entry name" value="ACP-like_sf"/>
</dbReference>